<proteinExistence type="predicted"/>
<reference evidence="1 2" key="1">
    <citation type="submission" date="2016-10" db="EMBL/GenBank/DDBJ databases">
        <authorList>
            <person name="de Groot N.N."/>
        </authorList>
    </citation>
    <scope>NUCLEOTIDE SEQUENCE [LARGE SCALE GENOMIC DNA]</scope>
    <source>
        <strain evidence="1 2">AA1</strain>
    </source>
</reference>
<dbReference type="Proteomes" id="UP000198870">
    <property type="component" value="Unassembled WGS sequence"/>
</dbReference>
<organism evidence="1 2">
    <name type="scientific">Desulfoluna spongiiphila</name>
    <dbReference type="NCBI Taxonomy" id="419481"/>
    <lineage>
        <taxon>Bacteria</taxon>
        <taxon>Pseudomonadati</taxon>
        <taxon>Thermodesulfobacteriota</taxon>
        <taxon>Desulfobacteria</taxon>
        <taxon>Desulfobacterales</taxon>
        <taxon>Desulfolunaceae</taxon>
        <taxon>Desulfoluna</taxon>
    </lineage>
</organism>
<dbReference type="InterPro" id="IPR036526">
    <property type="entry name" value="C-N_Hydrolase_sf"/>
</dbReference>
<evidence type="ECO:0000313" key="2">
    <source>
        <dbReference type="Proteomes" id="UP000198870"/>
    </source>
</evidence>
<sequence>MGCRVLEEAGYTENLYWAFQAFARHEMWHGQWADMGALVRMAADAPAVVTALKKRLAHGDVSPRSVSPVQTPSGMGCRIDPMDQVLWIAMVQAMGPTVEALMPLWSYGSRLHRSEWIDRRGGMARYREGWHRRSPACLYRHPTRVWPAYRRHILQATRAMTGLQSELDIPGFFRGDEGRILLDESTPYLTGSSGEGPVRRLYWASFVLDTTGVDPVAATLRGFSSVSGEIGEEAVTAITQMLSFGPHGVPDELAVSGFLNNVRMLPADRAVASSLEAEGMTGAVAHFRHDAEHVIIARDPHRLARWIDLYESLLAGAGLGTIHRETLLPKGLGAKGAASDHGVRLDAINPLPEVTRPVEAMASIHTTDYTLLDRAGKREHIARLETLLLDPFAGTGISERLRIDFASALLSRRAADASEPDHSVVCSLERGGGEASQGEAGRLLYRQRMASVRQRQRSLLVLLEAAERNPGVPALWSRALGHMRRSGFTTLAPLLDRLPQDQSHGPYLVALLLGRMAREVGICMRVLLDTRRLDAERAEARGFLEAVAREGLGFGNHGSSLVASARRALGEALGASGKLLEERGLDPLPAEARPETPDPEGIAAFRFYMAQHRSEERGPLRPECRGVSPEPGELSLVHWVRDLAPDSAERSDPRASEWTALFIAREACRRLMDRGARFLRPEEVFVPTAWAGDDAVSSSWESWRRQVAETLPRISSGTAGNKGLPPVEALEDRARAWGATRSLALLLLGILRRRFDLPGYLAHPFGHLTDVPMHGLVESLSISSGTRRLLLGVLEPRQLETLILRRQANDPKGDDARLDPPACGDLETFLALVEGAMKTLEYHQAGGRTRHARQLIPVSMVHHATAARDLAHGGYRPTLRVGFIQTTTDARAAWRNGPRMSRAEGDRAWHQIREGFRILTQAGPTPSFIIMPELALPVHRLESLKRLSVRSGVAAVTGVDYLVDPGAGQVRNRAVVTVPRHWLSPRQAGRCSTFWFGKSFMAPPEASGIEKSGNTFVPDPAVWIIDAGAYGRIGVCICYDFMDVERYAIYRGRIHHLFVLAYNRDIDSFYHLADALSKTLFCNVVICNTGFYGGSLAVSPYYEPWRRTLYRQEGANLFSVQSVGLPVADLAHAQGGGVGDPRLFKSLPPAYQVPETPIC</sequence>
<dbReference type="SUPFAM" id="SSF56317">
    <property type="entry name" value="Carbon-nitrogen hydrolase"/>
    <property type="match status" value="1"/>
</dbReference>
<dbReference type="EMBL" id="FMUX01000029">
    <property type="protein sequence ID" value="SCY86842.1"/>
    <property type="molecule type" value="Genomic_DNA"/>
</dbReference>
<gene>
    <name evidence="1" type="ORF">SAMN05216233_12950</name>
</gene>
<accession>A0A1G5JER8</accession>
<name>A0A1G5JER8_9BACT</name>
<keyword evidence="2" id="KW-1185">Reference proteome</keyword>
<protein>
    <recommendedName>
        <fullName evidence="3">CN hydrolase domain-containing protein</fullName>
    </recommendedName>
</protein>
<evidence type="ECO:0008006" key="3">
    <source>
        <dbReference type="Google" id="ProtNLM"/>
    </source>
</evidence>
<dbReference type="RefSeq" id="WP_092215431.1">
    <property type="nucleotide sequence ID" value="NZ_FMUX01000029.1"/>
</dbReference>
<dbReference type="AlphaFoldDB" id="A0A1G5JER8"/>
<dbReference type="Gene3D" id="3.60.110.10">
    <property type="entry name" value="Carbon-nitrogen hydrolase"/>
    <property type="match status" value="1"/>
</dbReference>
<evidence type="ECO:0000313" key="1">
    <source>
        <dbReference type="EMBL" id="SCY86842.1"/>
    </source>
</evidence>
<dbReference type="OrthoDB" id="9780724at2"/>